<dbReference type="GO" id="GO:0005886">
    <property type="term" value="C:plasma membrane"/>
    <property type="evidence" value="ECO:0007669"/>
    <property type="project" value="TreeGrafter"/>
</dbReference>
<evidence type="ECO:0000256" key="3">
    <source>
        <dbReference type="ARBA" id="ARBA00022692"/>
    </source>
</evidence>
<dbReference type="InterPro" id="IPR002293">
    <property type="entry name" value="AA/rel_permease1"/>
</dbReference>
<protein>
    <recommendedName>
        <fullName evidence="7">Cationic amino acid transporter C-terminal domain-containing protein</fullName>
    </recommendedName>
</protein>
<dbReference type="AlphaFoldDB" id="E1ZTY0"/>
<accession>E1ZTY0</accession>
<evidence type="ECO:0000259" key="7">
    <source>
        <dbReference type="Pfam" id="PF13906"/>
    </source>
</evidence>
<feature type="transmembrane region" description="Helical" evidence="6">
    <location>
        <begin position="199"/>
        <end position="224"/>
    </location>
</feature>
<dbReference type="Proteomes" id="UP000008141">
    <property type="component" value="Unassembled WGS sequence"/>
</dbReference>
<evidence type="ECO:0000256" key="1">
    <source>
        <dbReference type="ARBA" id="ARBA00004141"/>
    </source>
</evidence>
<feature type="transmembrane region" description="Helical" evidence="6">
    <location>
        <begin position="416"/>
        <end position="437"/>
    </location>
</feature>
<feature type="transmembrane region" description="Helical" evidence="6">
    <location>
        <begin position="78"/>
        <end position="99"/>
    </location>
</feature>
<evidence type="ECO:0000256" key="2">
    <source>
        <dbReference type="ARBA" id="ARBA00008572"/>
    </source>
</evidence>
<feature type="transmembrane region" description="Helical" evidence="6">
    <location>
        <begin position="106"/>
        <end position="127"/>
    </location>
</feature>
<feature type="transmembrane region" description="Helical" evidence="6">
    <location>
        <begin position="139"/>
        <end position="157"/>
    </location>
</feature>
<feature type="transmembrane region" description="Helical" evidence="6">
    <location>
        <begin position="359"/>
        <end position="378"/>
    </location>
</feature>
<feature type="non-terminal residue" evidence="8">
    <location>
        <position position="493"/>
    </location>
</feature>
<keyword evidence="4 6" id="KW-1133">Transmembrane helix</keyword>
<feature type="non-terminal residue" evidence="8">
    <location>
        <position position="1"/>
    </location>
</feature>
<keyword evidence="3 6" id="KW-0812">Transmembrane</keyword>
<feature type="transmembrane region" description="Helical" evidence="6">
    <location>
        <begin position="236"/>
        <end position="262"/>
    </location>
</feature>
<evidence type="ECO:0000256" key="6">
    <source>
        <dbReference type="SAM" id="Phobius"/>
    </source>
</evidence>
<feature type="domain" description="Cationic amino acid transporter C-terminal" evidence="7">
    <location>
        <begin position="445"/>
        <end position="493"/>
    </location>
</feature>
<dbReference type="PIRSF" id="PIRSF006060">
    <property type="entry name" value="AA_transporter"/>
    <property type="match status" value="1"/>
</dbReference>
<dbReference type="Pfam" id="PF13906">
    <property type="entry name" value="AA_permease_C"/>
    <property type="match status" value="1"/>
</dbReference>
<comment type="subcellular location">
    <subcellularLocation>
        <location evidence="1">Membrane</location>
        <topology evidence="1">Multi-pass membrane protein</topology>
    </subcellularLocation>
</comment>
<organism evidence="9">
    <name type="scientific">Chlorella variabilis</name>
    <name type="common">Green alga</name>
    <dbReference type="NCBI Taxonomy" id="554065"/>
    <lineage>
        <taxon>Eukaryota</taxon>
        <taxon>Viridiplantae</taxon>
        <taxon>Chlorophyta</taxon>
        <taxon>core chlorophytes</taxon>
        <taxon>Trebouxiophyceae</taxon>
        <taxon>Chlorellales</taxon>
        <taxon>Chlorellaceae</taxon>
        <taxon>Chlorella clade</taxon>
        <taxon>Chlorella</taxon>
    </lineage>
</organism>
<evidence type="ECO:0000313" key="8">
    <source>
        <dbReference type="EMBL" id="EFN50706.1"/>
    </source>
</evidence>
<dbReference type="GO" id="GO:0015171">
    <property type="term" value="F:amino acid transmembrane transporter activity"/>
    <property type="evidence" value="ECO:0007669"/>
    <property type="project" value="TreeGrafter"/>
</dbReference>
<feature type="transmembrane region" description="Helical" evidence="6">
    <location>
        <begin position="50"/>
        <end position="72"/>
    </location>
</feature>
<feature type="transmembrane region" description="Helical" evidence="6">
    <location>
        <begin position="22"/>
        <end position="43"/>
    </location>
</feature>
<comment type="similarity">
    <text evidence="2">Belongs to the amino acid-polyamine-organocation (APC) superfamily. Cationic amino acid transporter (CAT) (TC 2.A.3.3) family.</text>
</comment>
<dbReference type="Gene3D" id="1.20.1740.10">
    <property type="entry name" value="Amino acid/polyamine transporter I"/>
    <property type="match status" value="1"/>
</dbReference>
<evidence type="ECO:0000256" key="4">
    <source>
        <dbReference type="ARBA" id="ARBA00022989"/>
    </source>
</evidence>
<dbReference type="OrthoDB" id="512288at2759"/>
<dbReference type="PANTHER" id="PTHR43243:SF41">
    <property type="entry name" value="CATIONIC AMINO ACID TRANSPORTER 7, CHLOROPLASTIC"/>
    <property type="match status" value="1"/>
</dbReference>
<feature type="transmembrane region" description="Helical" evidence="6">
    <location>
        <begin position="164"/>
        <end position="187"/>
    </location>
</feature>
<dbReference type="RefSeq" id="XP_005842818.1">
    <property type="nucleotide sequence ID" value="XM_005842756.1"/>
</dbReference>
<dbReference type="eggNOG" id="KOG1286">
    <property type="taxonomic scope" value="Eukaryota"/>
</dbReference>
<keyword evidence="9" id="KW-1185">Reference proteome</keyword>
<dbReference type="PANTHER" id="PTHR43243">
    <property type="entry name" value="INNER MEMBRANE TRANSPORTER YGJI-RELATED"/>
    <property type="match status" value="1"/>
</dbReference>
<feature type="transmembrane region" description="Helical" evidence="6">
    <location>
        <begin position="476"/>
        <end position="492"/>
    </location>
</feature>
<dbReference type="InParanoid" id="E1ZTY0"/>
<dbReference type="EMBL" id="GL433876">
    <property type="protein sequence ID" value="EFN50706.1"/>
    <property type="molecule type" value="Genomic_DNA"/>
</dbReference>
<dbReference type="GeneID" id="17350153"/>
<dbReference type="KEGG" id="cvr:CHLNCDRAFT_7483"/>
<keyword evidence="5 6" id="KW-0472">Membrane</keyword>
<feature type="transmembrane region" description="Helical" evidence="6">
    <location>
        <begin position="282"/>
        <end position="313"/>
    </location>
</feature>
<dbReference type="InterPro" id="IPR029485">
    <property type="entry name" value="CAT_C"/>
</dbReference>
<reference evidence="8 9" key="1">
    <citation type="journal article" date="2010" name="Plant Cell">
        <title>The Chlorella variabilis NC64A genome reveals adaptation to photosymbiosis, coevolution with viruses, and cryptic sex.</title>
        <authorList>
            <person name="Blanc G."/>
            <person name="Duncan G."/>
            <person name="Agarkova I."/>
            <person name="Borodovsky M."/>
            <person name="Gurnon J."/>
            <person name="Kuo A."/>
            <person name="Lindquist E."/>
            <person name="Lucas S."/>
            <person name="Pangilinan J."/>
            <person name="Polle J."/>
            <person name="Salamov A."/>
            <person name="Terry A."/>
            <person name="Yamada T."/>
            <person name="Dunigan D.D."/>
            <person name="Grigoriev I.V."/>
            <person name="Claverie J.M."/>
            <person name="Van Etten J.L."/>
        </authorList>
    </citation>
    <scope>NUCLEOTIDE SEQUENCE [LARGE SCALE GENOMIC DNA]</scope>
    <source>
        <strain evidence="8 9">NC64A</strain>
    </source>
</reference>
<feature type="transmembrane region" description="Helical" evidence="6">
    <location>
        <begin position="449"/>
        <end position="470"/>
    </location>
</feature>
<dbReference type="OMA" id="FSMLKIM"/>
<evidence type="ECO:0000313" key="9">
    <source>
        <dbReference type="Proteomes" id="UP000008141"/>
    </source>
</evidence>
<dbReference type="Pfam" id="PF13520">
    <property type="entry name" value="AA_permease_2"/>
    <property type="match status" value="1"/>
</dbReference>
<feature type="transmembrane region" description="Helical" evidence="6">
    <location>
        <begin position="390"/>
        <end position="410"/>
    </location>
</feature>
<sequence length="493" mass="51395">LEEHRQRSGTNELPKLLGSWDLVFIGIGSIIGAGVFVLSGVAANELAGPAVIVSYLVAGVAALLSALCYAEMAVSLPIAGGAFNYICITFGELAAWTVAWNMCLEITLSAAAVARGFASYLATLFGLAPSALRVSVGPVQLDPAAVLLIALLTAILIKGTRESSLFNIVVSALNLASIMFVLCAGFPKAQPSNLYDHGFAPYGATGVLSGAAVVFFAFIVANAAEEAKDPAADIPMGIVGSLGIATLLYVLMALCIVMMVPYQQIDVNAPFSAAFLAHSMTWAARVVSLGAVLGIVTSVMTGLLGQSRLLVVLGRERLLPARLAAISERTGTPIQATLLTGAMAAALAFVLDIGVLAELVSIGTLYVFFTVCAGVLYMRFHQRDSGSSPVPVLAALAGLVVTALGFSLSFTFSAPWAAVAAFLGLFLAIMASLKLLPVQHVPQRFQVPLFPFTPALGILFTIYLVCSLGWPAYVRFGAWMVAGLAVYALYGVH</sequence>
<dbReference type="FunCoup" id="E1ZTY0">
    <property type="interactions" value="232"/>
</dbReference>
<evidence type="ECO:0000256" key="5">
    <source>
        <dbReference type="ARBA" id="ARBA00023136"/>
    </source>
</evidence>
<gene>
    <name evidence="8" type="ORF">CHLNCDRAFT_7483</name>
</gene>
<proteinExistence type="inferred from homology"/>
<name>E1ZTY0_CHLVA</name>